<comment type="similarity">
    <text evidence="1 5">Belongs to the transferase hexapeptide repeat family.</text>
</comment>
<dbReference type="SUPFAM" id="SSF51161">
    <property type="entry name" value="Trimeric LpxA-like enzymes"/>
    <property type="match status" value="1"/>
</dbReference>
<evidence type="ECO:0000313" key="7">
    <source>
        <dbReference type="EMBL" id="MSA89708.1"/>
    </source>
</evidence>
<dbReference type="Pfam" id="PF00132">
    <property type="entry name" value="Hexapep"/>
    <property type="match status" value="1"/>
</dbReference>
<sequence>MMSEQEKMLAEMLYTAQDPELVAAHRRALRLTQRYNATGEDQAEEREALIQELLGSFGEDGVIMPPFRCDYGSQIEIGDHFFANYDCLFLDVCSITIGNHVMLGPRVCLYTAAHPLSSEVRDTGLEYGKPITIGNSVWIGGNVIVNPGVTIGNNVVIGAGSVVTHDLPDGVIAAGNPCRVLRRISDEDRKFWLARQQEWQSR</sequence>
<dbReference type="FunFam" id="2.160.10.10:FF:000008">
    <property type="entry name" value="Maltose O-acetyltransferase"/>
    <property type="match status" value="1"/>
</dbReference>
<evidence type="ECO:0000256" key="2">
    <source>
        <dbReference type="ARBA" id="ARBA00022679"/>
    </source>
</evidence>
<comment type="caution">
    <text evidence="7">The sequence shown here is derived from an EMBL/GenBank/DDBJ whole genome shotgun (WGS) entry which is preliminary data.</text>
</comment>
<dbReference type="InterPro" id="IPR001451">
    <property type="entry name" value="Hexapep"/>
</dbReference>
<evidence type="ECO:0000256" key="4">
    <source>
        <dbReference type="ARBA" id="ARBA00023315"/>
    </source>
</evidence>
<keyword evidence="3" id="KW-0677">Repeat</keyword>
<evidence type="ECO:0000256" key="1">
    <source>
        <dbReference type="ARBA" id="ARBA00007274"/>
    </source>
</evidence>
<dbReference type="Gene3D" id="2.160.10.10">
    <property type="entry name" value="Hexapeptide repeat proteins"/>
    <property type="match status" value="1"/>
</dbReference>
<organism evidence="7 9">
    <name type="scientific">Holdemania massiliensis</name>
    <dbReference type="NCBI Taxonomy" id="1468449"/>
    <lineage>
        <taxon>Bacteria</taxon>
        <taxon>Bacillati</taxon>
        <taxon>Bacillota</taxon>
        <taxon>Erysipelotrichia</taxon>
        <taxon>Erysipelotrichales</taxon>
        <taxon>Erysipelotrichaceae</taxon>
        <taxon>Holdemania</taxon>
    </lineage>
</organism>
<dbReference type="Proteomes" id="UP000480929">
    <property type="component" value="Unassembled WGS sequence"/>
</dbReference>
<dbReference type="InterPro" id="IPR018357">
    <property type="entry name" value="Hexapep_transf_CS"/>
</dbReference>
<keyword evidence="4 5" id="KW-0012">Acyltransferase</keyword>
<dbReference type="InterPro" id="IPR024688">
    <property type="entry name" value="Mac_dom"/>
</dbReference>
<dbReference type="Proteomes" id="UP000433575">
    <property type="component" value="Unassembled WGS sequence"/>
</dbReference>
<dbReference type="EMBL" id="WKPI01000016">
    <property type="protein sequence ID" value="MSC33463.1"/>
    <property type="molecule type" value="Genomic_DNA"/>
</dbReference>
<protein>
    <recommendedName>
        <fullName evidence="5">Acetyltransferase</fullName>
        <ecNumber evidence="5">2.3.1.-</ecNumber>
    </recommendedName>
</protein>
<dbReference type="CDD" id="cd03357">
    <property type="entry name" value="LbH_MAT_GAT"/>
    <property type="match status" value="1"/>
</dbReference>
<dbReference type="AlphaFoldDB" id="A0A6N7S836"/>
<dbReference type="OrthoDB" id="9801697at2"/>
<dbReference type="InterPro" id="IPR039369">
    <property type="entry name" value="LacA-like"/>
</dbReference>
<evidence type="ECO:0000313" key="9">
    <source>
        <dbReference type="Proteomes" id="UP000433575"/>
    </source>
</evidence>
<gene>
    <name evidence="8" type="ORF">GKD88_10060</name>
    <name evidence="7" type="ORF">GKE08_10260</name>
</gene>
<keyword evidence="10" id="KW-1185">Reference proteome</keyword>
<dbReference type="PANTHER" id="PTHR43017:SF1">
    <property type="entry name" value="ACETYLTRANSFERASE YJL218W-RELATED"/>
    <property type="match status" value="1"/>
</dbReference>
<dbReference type="PROSITE" id="PS00101">
    <property type="entry name" value="HEXAPEP_TRANSFERASES"/>
    <property type="match status" value="1"/>
</dbReference>
<dbReference type="SMART" id="SM01266">
    <property type="entry name" value="Mac"/>
    <property type="match status" value="1"/>
</dbReference>
<dbReference type="EMBL" id="WKPJ01000014">
    <property type="protein sequence ID" value="MSA89708.1"/>
    <property type="molecule type" value="Genomic_DNA"/>
</dbReference>
<evidence type="ECO:0000313" key="8">
    <source>
        <dbReference type="EMBL" id="MSC33463.1"/>
    </source>
</evidence>
<evidence type="ECO:0000259" key="6">
    <source>
        <dbReference type="SMART" id="SM01266"/>
    </source>
</evidence>
<evidence type="ECO:0000256" key="5">
    <source>
        <dbReference type="RuleBase" id="RU367021"/>
    </source>
</evidence>
<keyword evidence="2 5" id="KW-0808">Transferase</keyword>
<dbReference type="RefSeq" id="WP_154238930.1">
    <property type="nucleotide sequence ID" value="NZ_WKPI01000016.1"/>
</dbReference>
<dbReference type="Pfam" id="PF12464">
    <property type="entry name" value="Mac"/>
    <property type="match status" value="1"/>
</dbReference>
<dbReference type="InterPro" id="IPR011004">
    <property type="entry name" value="Trimer_LpxA-like_sf"/>
</dbReference>
<proteinExistence type="inferred from homology"/>
<feature type="domain" description="Maltose/galactoside acetyltransferase" evidence="6">
    <location>
        <begin position="5"/>
        <end position="59"/>
    </location>
</feature>
<accession>A0A6N7S836</accession>
<dbReference type="GO" id="GO:0008870">
    <property type="term" value="F:galactoside O-acetyltransferase activity"/>
    <property type="evidence" value="ECO:0007669"/>
    <property type="project" value="TreeGrafter"/>
</dbReference>
<name>A0A6N7S836_9FIRM</name>
<reference evidence="9 10" key="1">
    <citation type="journal article" date="2019" name="Nat. Med.">
        <title>A library of human gut bacterial isolates paired with longitudinal multiomics data enables mechanistic microbiome research.</title>
        <authorList>
            <person name="Poyet M."/>
            <person name="Groussin M."/>
            <person name="Gibbons S.M."/>
            <person name="Avila-Pacheco J."/>
            <person name="Jiang X."/>
            <person name="Kearney S.M."/>
            <person name="Perrotta A.R."/>
            <person name="Berdy B."/>
            <person name="Zhao S."/>
            <person name="Lieberman T.D."/>
            <person name="Swanson P.K."/>
            <person name="Smith M."/>
            <person name="Roesemann S."/>
            <person name="Alexander J.E."/>
            <person name="Rich S.A."/>
            <person name="Livny J."/>
            <person name="Vlamakis H."/>
            <person name="Clish C."/>
            <person name="Bullock K."/>
            <person name="Deik A."/>
            <person name="Scott J."/>
            <person name="Pierce K.A."/>
            <person name="Xavier R.J."/>
            <person name="Alm E.J."/>
        </authorList>
    </citation>
    <scope>NUCLEOTIDE SEQUENCE [LARGE SCALE GENOMIC DNA]</scope>
    <source>
        <strain evidence="7 9">BIOML-A4</strain>
        <strain evidence="8 10">BIOML-A5</strain>
    </source>
</reference>
<evidence type="ECO:0000313" key="10">
    <source>
        <dbReference type="Proteomes" id="UP000480929"/>
    </source>
</evidence>
<dbReference type="EC" id="2.3.1.-" evidence="5"/>
<evidence type="ECO:0000256" key="3">
    <source>
        <dbReference type="ARBA" id="ARBA00022737"/>
    </source>
</evidence>
<dbReference type="PANTHER" id="PTHR43017">
    <property type="entry name" value="GALACTOSIDE O-ACETYLTRANSFERASE"/>
    <property type="match status" value="1"/>
</dbReference>